<sequence>MRSSSEVLRRCYGAFNDGNDYNVLMVDVNTNYDNPENKDSGHNSHHSNDINTKKGDVYQKMKKTVTSIVWTRKLKKFCLTSDIFPFKGRRVQFKIMKQHSPTKTCPHCVPTVHLTKPGLPGKIAQAVNAMIRKH</sequence>
<reference evidence="3" key="3">
    <citation type="submission" date="2015-06" db="UniProtKB">
        <authorList>
            <consortium name="EnsemblMetazoa"/>
        </authorList>
    </citation>
    <scope>IDENTIFICATION</scope>
</reference>
<dbReference type="RefSeq" id="XP_009019404.1">
    <property type="nucleotide sequence ID" value="XM_009021156.1"/>
</dbReference>
<accession>T1ER80</accession>
<organism evidence="3 4">
    <name type="scientific">Helobdella robusta</name>
    <name type="common">Californian leech</name>
    <dbReference type="NCBI Taxonomy" id="6412"/>
    <lineage>
        <taxon>Eukaryota</taxon>
        <taxon>Metazoa</taxon>
        <taxon>Spiralia</taxon>
        <taxon>Lophotrochozoa</taxon>
        <taxon>Annelida</taxon>
        <taxon>Clitellata</taxon>
        <taxon>Hirudinea</taxon>
        <taxon>Rhynchobdellida</taxon>
        <taxon>Glossiphoniidae</taxon>
        <taxon>Helobdella</taxon>
    </lineage>
</organism>
<evidence type="ECO:0000313" key="4">
    <source>
        <dbReference type="Proteomes" id="UP000015101"/>
    </source>
</evidence>
<dbReference type="EMBL" id="KB096742">
    <property type="protein sequence ID" value="ESO01996.1"/>
    <property type="molecule type" value="Genomic_DNA"/>
</dbReference>
<dbReference type="EnsemblMetazoa" id="HelroT161214">
    <property type="protein sequence ID" value="HelroP161214"/>
    <property type="gene ID" value="HelroG161214"/>
</dbReference>
<keyword evidence="4" id="KW-1185">Reference proteome</keyword>
<evidence type="ECO:0000256" key="1">
    <source>
        <dbReference type="SAM" id="MobiDB-lite"/>
    </source>
</evidence>
<dbReference type="InParanoid" id="T1ER80"/>
<evidence type="ECO:0000313" key="3">
    <source>
        <dbReference type="EnsemblMetazoa" id="HelroP161214"/>
    </source>
</evidence>
<feature type="compositionally biased region" description="Basic and acidic residues" evidence="1">
    <location>
        <begin position="35"/>
        <end position="54"/>
    </location>
</feature>
<dbReference type="KEGG" id="hro:HELRODRAFT_161214"/>
<reference evidence="4" key="1">
    <citation type="submission" date="2012-12" db="EMBL/GenBank/DDBJ databases">
        <authorList>
            <person name="Hellsten U."/>
            <person name="Grimwood J."/>
            <person name="Chapman J.A."/>
            <person name="Shapiro H."/>
            <person name="Aerts A."/>
            <person name="Otillar R.P."/>
            <person name="Terry A.Y."/>
            <person name="Boore J.L."/>
            <person name="Simakov O."/>
            <person name="Marletaz F."/>
            <person name="Cho S.-J."/>
            <person name="Edsinger-Gonzales E."/>
            <person name="Havlak P."/>
            <person name="Kuo D.-H."/>
            <person name="Larsson T."/>
            <person name="Lv J."/>
            <person name="Arendt D."/>
            <person name="Savage R."/>
            <person name="Osoegawa K."/>
            <person name="de Jong P."/>
            <person name="Lindberg D.R."/>
            <person name="Seaver E.C."/>
            <person name="Weisblat D.A."/>
            <person name="Putnam N.H."/>
            <person name="Grigoriev I.V."/>
            <person name="Rokhsar D.S."/>
        </authorList>
    </citation>
    <scope>NUCLEOTIDE SEQUENCE</scope>
</reference>
<dbReference type="CTD" id="20199080"/>
<evidence type="ECO:0000313" key="2">
    <source>
        <dbReference type="EMBL" id="ESO01996.1"/>
    </source>
</evidence>
<name>T1ER80_HELRO</name>
<dbReference type="AlphaFoldDB" id="T1ER80"/>
<dbReference type="GeneID" id="20199080"/>
<reference evidence="2 4" key="2">
    <citation type="journal article" date="2013" name="Nature">
        <title>Insights into bilaterian evolution from three spiralian genomes.</title>
        <authorList>
            <person name="Simakov O."/>
            <person name="Marletaz F."/>
            <person name="Cho S.J."/>
            <person name="Edsinger-Gonzales E."/>
            <person name="Havlak P."/>
            <person name="Hellsten U."/>
            <person name="Kuo D.H."/>
            <person name="Larsson T."/>
            <person name="Lv J."/>
            <person name="Arendt D."/>
            <person name="Savage R."/>
            <person name="Osoegawa K."/>
            <person name="de Jong P."/>
            <person name="Grimwood J."/>
            <person name="Chapman J.A."/>
            <person name="Shapiro H."/>
            <person name="Aerts A."/>
            <person name="Otillar R.P."/>
            <person name="Terry A.Y."/>
            <person name="Boore J.L."/>
            <person name="Grigoriev I.V."/>
            <person name="Lindberg D.R."/>
            <person name="Seaver E.C."/>
            <person name="Weisblat D.A."/>
            <person name="Putnam N.H."/>
            <person name="Rokhsar D.S."/>
        </authorList>
    </citation>
    <scope>NUCLEOTIDE SEQUENCE</scope>
</reference>
<proteinExistence type="predicted"/>
<dbReference type="EMBL" id="AMQM01000768">
    <property type="status" value="NOT_ANNOTATED_CDS"/>
    <property type="molecule type" value="Genomic_DNA"/>
</dbReference>
<protein>
    <submittedName>
        <fullName evidence="2 3">Uncharacterized protein</fullName>
    </submittedName>
</protein>
<dbReference type="HOGENOM" id="CLU_1898501_0_0_1"/>
<feature type="region of interest" description="Disordered" evidence="1">
    <location>
        <begin position="32"/>
        <end position="54"/>
    </location>
</feature>
<gene>
    <name evidence="3" type="primary">20199080</name>
    <name evidence="2" type="ORF">HELRODRAFT_161214</name>
</gene>
<dbReference type="Proteomes" id="UP000015101">
    <property type="component" value="Unassembled WGS sequence"/>
</dbReference>